<keyword evidence="1" id="KW-0472">Membrane</keyword>
<evidence type="ECO:0000313" key="4">
    <source>
        <dbReference type="Proteomes" id="UP000321363"/>
    </source>
</evidence>
<dbReference type="InterPro" id="IPR036938">
    <property type="entry name" value="PAP2/HPO_sf"/>
</dbReference>
<dbReference type="AlphaFoldDB" id="A0A5C6W1P4"/>
<dbReference type="PANTHER" id="PTHR14969:SF58">
    <property type="entry name" value="UNDECAPRENYL-DIPHOSPHATASE BCRC"/>
    <property type="match status" value="1"/>
</dbReference>
<feature type="transmembrane region" description="Helical" evidence="1">
    <location>
        <begin position="53"/>
        <end position="71"/>
    </location>
</feature>
<dbReference type="Proteomes" id="UP000321363">
    <property type="component" value="Unassembled WGS sequence"/>
</dbReference>
<evidence type="ECO:0000313" key="3">
    <source>
        <dbReference type="EMBL" id="TXC91824.1"/>
    </source>
</evidence>
<dbReference type="PANTHER" id="PTHR14969">
    <property type="entry name" value="SPHINGOSINE-1-PHOSPHATE PHOSPHOHYDROLASE"/>
    <property type="match status" value="1"/>
</dbReference>
<sequence>MDKKLFEFINKMAGKSEVVDKGMIYASNEMRYIYPLAFIFLLISEPKKIRRDLFLNVVYTIIVNLCLNFLVKKVKYRPRPFIIRHVNVLLPSKLDSSYISKHSLLAFSLSTCFFLYNKVLGKFMFILSTVMGISRVWVGAHYPLDVVRGGLLGSVASFIISGVRMK</sequence>
<keyword evidence="4" id="KW-1185">Reference proteome</keyword>
<keyword evidence="1" id="KW-1133">Transmembrane helix</keyword>
<keyword evidence="1" id="KW-0812">Transmembrane</keyword>
<feature type="transmembrane region" description="Helical" evidence="1">
    <location>
        <begin position="98"/>
        <end position="116"/>
    </location>
</feature>
<dbReference type="SUPFAM" id="SSF48317">
    <property type="entry name" value="Acid phosphatase/Vanadium-dependent haloperoxidase"/>
    <property type="match status" value="1"/>
</dbReference>
<dbReference type="OrthoDB" id="9789113at2"/>
<accession>A0A5C6W1P4</accession>
<dbReference type="Gene3D" id="1.20.144.10">
    <property type="entry name" value="Phosphatidic acid phosphatase type 2/haloperoxidase"/>
    <property type="match status" value="1"/>
</dbReference>
<reference evidence="3 4" key="1">
    <citation type="journal article" date="2005" name="Int. J. Syst. Evol. Microbiol.">
        <title>Bacillus litoralis sp. nov., isolated from a tidal flat of the Yellow Sea in Korea.</title>
        <authorList>
            <person name="Yoon J.H."/>
            <person name="Oh T.K."/>
        </authorList>
    </citation>
    <scope>NUCLEOTIDE SEQUENCE [LARGE SCALE GENOMIC DNA]</scope>
    <source>
        <strain evidence="3 4">SW-211</strain>
    </source>
</reference>
<comment type="caution">
    <text evidence="3">The sequence shown here is derived from an EMBL/GenBank/DDBJ whole genome shotgun (WGS) entry which is preliminary data.</text>
</comment>
<organism evidence="3 4">
    <name type="scientific">Metabacillus litoralis</name>
    <dbReference type="NCBI Taxonomy" id="152268"/>
    <lineage>
        <taxon>Bacteria</taxon>
        <taxon>Bacillati</taxon>
        <taxon>Bacillota</taxon>
        <taxon>Bacilli</taxon>
        <taxon>Bacillales</taxon>
        <taxon>Bacillaceae</taxon>
        <taxon>Metabacillus</taxon>
    </lineage>
</organism>
<evidence type="ECO:0000259" key="2">
    <source>
        <dbReference type="SMART" id="SM00014"/>
    </source>
</evidence>
<proteinExistence type="predicted"/>
<gene>
    <name evidence="3" type="ORF">FS935_05415</name>
</gene>
<name>A0A5C6W1P4_9BACI</name>
<dbReference type="RefSeq" id="WP_146946570.1">
    <property type="nucleotide sequence ID" value="NZ_VOQF01000003.1"/>
</dbReference>
<dbReference type="Pfam" id="PF01569">
    <property type="entry name" value="PAP2"/>
    <property type="match status" value="1"/>
</dbReference>
<dbReference type="EMBL" id="VOQF01000003">
    <property type="protein sequence ID" value="TXC91824.1"/>
    <property type="molecule type" value="Genomic_DNA"/>
</dbReference>
<feature type="domain" description="Phosphatidic acid phosphatase type 2/haloperoxidase" evidence="2">
    <location>
        <begin position="53"/>
        <end position="161"/>
    </location>
</feature>
<dbReference type="InterPro" id="IPR000326">
    <property type="entry name" value="PAP2/HPO"/>
</dbReference>
<protein>
    <submittedName>
        <fullName evidence="3">Phosphatase PAP2 family protein</fullName>
    </submittedName>
</protein>
<evidence type="ECO:0000256" key="1">
    <source>
        <dbReference type="SAM" id="Phobius"/>
    </source>
</evidence>
<dbReference type="SMART" id="SM00014">
    <property type="entry name" value="acidPPc"/>
    <property type="match status" value="1"/>
</dbReference>
<feature type="transmembrane region" description="Helical" evidence="1">
    <location>
        <begin position="146"/>
        <end position="163"/>
    </location>
</feature>